<organism evidence="1 2">
    <name type="scientific">Capsaspora owczarzaki (strain ATCC 30864)</name>
    <dbReference type="NCBI Taxonomy" id="595528"/>
    <lineage>
        <taxon>Eukaryota</taxon>
        <taxon>Filasterea</taxon>
        <taxon>Capsaspora</taxon>
    </lineage>
</organism>
<gene>
    <name evidence="1" type="ORF">CAOG_009627</name>
</gene>
<dbReference type="Proteomes" id="UP000008743">
    <property type="component" value="Unassembled WGS sequence"/>
</dbReference>
<accession>A0A0D2X270</accession>
<name>A0A0D2X270_CAPO3</name>
<dbReference type="EMBL" id="KE346363">
    <property type="protein sequence ID" value="KJE92044.1"/>
    <property type="molecule type" value="Genomic_DNA"/>
</dbReference>
<dbReference type="InParanoid" id="A0A0D2X270"/>
<proteinExistence type="predicted"/>
<keyword evidence="2" id="KW-1185">Reference proteome</keyword>
<protein>
    <submittedName>
        <fullName evidence="1">Uncharacterized protein</fullName>
    </submittedName>
</protein>
<dbReference type="AlphaFoldDB" id="A0A0D2X270"/>
<evidence type="ECO:0000313" key="2">
    <source>
        <dbReference type="Proteomes" id="UP000008743"/>
    </source>
</evidence>
<reference evidence="2" key="1">
    <citation type="submission" date="2011-02" db="EMBL/GenBank/DDBJ databases">
        <title>The Genome Sequence of Capsaspora owczarzaki ATCC 30864.</title>
        <authorList>
            <person name="Russ C."/>
            <person name="Cuomo C."/>
            <person name="Burger G."/>
            <person name="Gray M.W."/>
            <person name="Holland P.W.H."/>
            <person name="King N."/>
            <person name="Lang F.B.F."/>
            <person name="Roger A.J."/>
            <person name="Ruiz-Trillo I."/>
            <person name="Young S.K."/>
            <person name="Zeng Q."/>
            <person name="Gargeya S."/>
            <person name="Alvarado L."/>
            <person name="Berlin A."/>
            <person name="Chapman S.B."/>
            <person name="Chen Z."/>
            <person name="Freedman E."/>
            <person name="Gellesch M."/>
            <person name="Goldberg J."/>
            <person name="Griggs A."/>
            <person name="Gujja S."/>
            <person name="Heilman E."/>
            <person name="Heiman D."/>
            <person name="Howarth C."/>
            <person name="Mehta T."/>
            <person name="Neiman D."/>
            <person name="Pearson M."/>
            <person name="Roberts A."/>
            <person name="Saif S."/>
            <person name="Shea T."/>
            <person name="Shenoy N."/>
            <person name="Sisk P."/>
            <person name="Stolte C."/>
            <person name="Sykes S."/>
            <person name="White J."/>
            <person name="Yandava C."/>
            <person name="Haas B."/>
            <person name="Nusbaum C."/>
            <person name="Birren B."/>
        </authorList>
    </citation>
    <scope>NUCLEOTIDE SEQUENCE</scope>
    <source>
        <strain evidence="2">ATCC 30864</strain>
    </source>
</reference>
<sequence length="136" mass="15998">MLIVSVVNVKSAIRQKLAGLLEQDQNKRTCVDDQQRRWLWNRSLLVLALLACFSREVCCCKHAVREREQPPLCFVRFEKWNKQRPGFARTPLLNRRGFWHCLRQAKRLIIARRAKVHTTEQQRARTKSVPCEATST</sequence>
<evidence type="ECO:0000313" key="1">
    <source>
        <dbReference type="EMBL" id="KJE92044.1"/>
    </source>
</evidence>